<name>A0A3M8UMN7_9ACTN</name>
<dbReference type="AlphaFoldDB" id="A0A3M8UMN7"/>
<keyword evidence="3" id="KW-1185">Reference proteome</keyword>
<evidence type="ECO:0000313" key="2">
    <source>
        <dbReference type="EMBL" id="RNG04773.1"/>
    </source>
</evidence>
<dbReference type="EMBL" id="RIBZ01000615">
    <property type="protein sequence ID" value="RNG04773.1"/>
    <property type="molecule type" value="Genomic_DNA"/>
</dbReference>
<reference evidence="2 3" key="1">
    <citation type="submission" date="2018-11" db="EMBL/GenBank/DDBJ databases">
        <title>The Potential of Streptomyces as Biocontrol Agents against the Tomato grey mould, Botrytis cinerea (Gray mold) Frontiers in Microbiology.</title>
        <authorList>
            <person name="Li D."/>
        </authorList>
    </citation>
    <scope>NUCLEOTIDE SEQUENCE [LARGE SCALE GENOMIC DNA]</scope>
    <source>
        <strain evidence="2 3">NEAU-LD23</strain>
    </source>
</reference>
<dbReference type="Proteomes" id="UP000275401">
    <property type="component" value="Unassembled WGS sequence"/>
</dbReference>
<accession>A0A3M8UMN7</accession>
<feature type="region of interest" description="Disordered" evidence="1">
    <location>
        <begin position="17"/>
        <end position="334"/>
    </location>
</feature>
<gene>
    <name evidence="2" type="ORF">EEJ42_33790</name>
</gene>
<feature type="compositionally biased region" description="Low complexity" evidence="1">
    <location>
        <begin position="282"/>
        <end position="322"/>
    </location>
</feature>
<proteinExistence type="predicted"/>
<feature type="compositionally biased region" description="Basic and acidic residues" evidence="1">
    <location>
        <begin position="263"/>
        <end position="281"/>
    </location>
</feature>
<feature type="compositionally biased region" description="Basic and acidic residues" evidence="1">
    <location>
        <begin position="208"/>
        <end position="226"/>
    </location>
</feature>
<feature type="compositionally biased region" description="Acidic residues" evidence="1">
    <location>
        <begin position="46"/>
        <end position="56"/>
    </location>
</feature>
<comment type="caution">
    <text evidence="2">The sequence shown here is derived from an EMBL/GenBank/DDBJ whole genome shotgun (WGS) entry which is preliminary data.</text>
</comment>
<feature type="compositionally biased region" description="Low complexity" evidence="1">
    <location>
        <begin position="28"/>
        <end position="45"/>
    </location>
</feature>
<organism evidence="2 3">
    <name type="scientific">Streptomyces botrytidirepellens</name>
    <dbReference type="NCBI Taxonomy" id="2486417"/>
    <lineage>
        <taxon>Bacteria</taxon>
        <taxon>Bacillati</taxon>
        <taxon>Actinomycetota</taxon>
        <taxon>Actinomycetes</taxon>
        <taxon>Kitasatosporales</taxon>
        <taxon>Streptomycetaceae</taxon>
        <taxon>Streptomyces</taxon>
    </lineage>
</organism>
<protein>
    <submittedName>
        <fullName evidence="2">Uncharacterized protein</fullName>
    </submittedName>
</protein>
<feature type="non-terminal residue" evidence="2">
    <location>
        <position position="1"/>
    </location>
</feature>
<evidence type="ECO:0000256" key="1">
    <source>
        <dbReference type="SAM" id="MobiDB-lite"/>
    </source>
</evidence>
<feature type="compositionally biased region" description="Low complexity" evidence="1">
    <location>
        <begin position="94"/>
        <end position="104"/>
    </location>
</feature>
<sequence length="334" mass="33554">ALGGTGLTAFPGAAAEANGNALPSQDRPGAPVSAAASGGAAAGADEPGDAEADVPDDTATVPLGGTGVPGQRRPEPTPEEPSAAQDTGPEPVSWAAPGEAWAGAADEDPYRMEPTPPRGHPAPGAGEELPVLPKRTPKTPTVAEPDVPAEPTVPAAERTMELTVPGGEQAFDSRAVRPAGADAWGPAEPSGTAEPAGPVDPYAIGPDQHSHAPEPTGELRRTDKGLPKRTPRNVARRDPDPQERTGSVNAEELRRRLGGFQRGARDGRRDAEAEIAARDTAGEQGTAAEQGTASGQQGTAGRRGTAGEQGAAGQRGTAQTGAQDGGGTVEEARG</sequence>
<evidence type="ECO:0000313" key="3">
    <source>
        <dbReference type="Proteomes" id="UP000275401"/>
    </source>
</evidence>